<keyword evidence="2" id="KW-1185">Reference proteome</keyword>
<evidence type="ECO:0000313" key="1">
    <source>
        <dbReference type="EMBL" id="KAI8538656.1"/>
    </source>
</evidence>
<sequence>MDVVDWYVQNVQNKGFSNLLLKSMLAATVYGLWMERNVRIFQDRASSTVDIVSLKIVNSIRDFLQEESRLRLPVCI</sequence>
<gene>
    <name evidence="1" type="ORF">RHMOL_Rhmol09G0121700</name>
</gene>
<accession>A0ACC0MDL1</accession>
<dbReference type="EMBL" id="CM046396">
    <property type="protein sequence ID" value="KAI8538656.1"/>
    <property type="molecule type" value="Genomic_DNA"/>
</dbReference>
<proteinExistence type="predicted"/>
<comment type="caution">
    <text evidence="1">The sequence shown here is derived from an EMBL/GenBank/DDBJ whole genome shotgun (WGS) entry which is preliminary data.</text>
</comment>
<name>A0ACC0MDL1_RHOML</name>
<reference evidence="1" key="1">
    <citation type="submission" date="2022-02" db="EMBL/GenBank/DDBJ databases">
        <title>Plant Genome Project.</title>
        <authorList>
            <person name="Zhang R.-G."/>
        </authorList>
    </citation>
    <scope>NUCLEOTIDE SEQUENCE</scope>
    <source>
        <strain evidence="1">AT1</strain>
    </source>
</reference>
<evidence type="ECO:0000313" key="2">
    <source>
        <dbReference type="Proteomes" id="UP001062846"/>
    </source>
</evidence>
<dbReference type="Proteomes" id="UP001062846">
    <property type="component" value="Chromosome 9"/>
</dbReference>
<organism evidence="1 2">
    <name type="scientific">Rhododendron molle</name>
    <name type="common">Chinese azalea</name>
    <name type="synonym">Azalea mollis</name>
    <dbReference type="NCBI Taxonomy" id="49168"/>
    <lineage>
        <taxon>Eukaryota</taxon>
        <taxon>Viridiplantae</taxon>
        <taxon>Streptophyta</taxon>
        <taxon>Embryophyta</taxon>
        <taxon>Tracheophyta</taxon>
        <taxon>Spermatophyta</taxon>
        <taxon>Magnoliopsida</taxon>
        <taxon>eudicotyledons</taxon>
        <taxon>Gunneridae</taxon>
        <taxon>Pentapetalae</taxon>
        <taxon>asterids</taxon>
        <taxon>Ericales</taxon>
        <taxon>Ericaceae</taxon>
        <taxon>Ericoideae</taxon>
        <taxon>Rhodoreae</taxon>
        <taxon>Rhododendron</taxon>
    </lineage>
</organism>
<protein>
    <submittedName>
        <fullName evidence="1">Uncharacterized protein</fullName>
    </submittedName>
</protein>